<sequence length="112" mass="12535">MHSVGWRGHPRWRRIASERRSREEGRPPPAQLVLRGALCVPKCALSPPLSGAVHQLALVWERRRRCGFLQSLAAFVIHPALWCSSWASSVAKFVKYPLIGCGALKPMTRLVV</sequence>
<dbReference type="Proteomes" id="UP000829720">
    <property type="component" value="Unassembled WGS sequence"/>
</dbReference>
<comment type="caution">
    <text evidence="1">The sequence shown here is derived from an EMBL/GenBank/DDBJ whole genome shotgun (WGS) entry which is preliminary data.</text>
</comment>
<gene>
    <name evidence="1" type="ORF">AGOR_G00213490</name>
</gene>
<protein>
    <submittedName>
        <fullName evidence="1">Uncharacterized protein</fullName>
    </submittedName>
</protein>
<organism evidence="1 2">
    <name type="scientific">Albula goreensis</name>
    <dbReference type="NCBI Taxonomy" id="1534307"/>
    <lineage>
        <taxon>Eukaryota</taxon>
        <taxon>Metazoa</taxon>
        <taxon>Chordata</taxon>
        <taxon>Craniata</taxon>
        <taxon>Vertebrata</taxon>
        <taxon>Euteleostomi</taxon>
        <taxon>Actinopterygii</taxon>
        <taxon>Neopterygii</taxon>
        <taxon>Teleostei</taxon>
        <taxon>Albuliformes</taxon>
        <taxon>Albulidae</taxon>
        <taxon>Albula</taxon>
    </lineage>
</organism>
<name>A0A8T3CRN3_9TELE</name>
<evidence type="ECO:0000313" key="1">
    <source>
        <dbReference type="EMBL" id="KAI1886387.1"/>
    </source>
</evidence>
<dbReference type="EMBL" id="JAERUA010000020">
    <property type="protein sequence ID" value="KAI1886387.1"/>
    <property type="molecule type" value="Genomic_DNA"/>
</dbReference>
<dbReference type="AlphaFoldDB" id="A0A8T3CRN3"/>
<accession>A0A8T3CRN3</accession>
<keyword evidence="2" id="KW-1185">Reference proteome</keyword>
<proteinExistence type="predicted"/>
<reference evidence="1" key="1">
    <citation type="submission" date="2021-01" db="EMBL/GenBank/DDBJ databases">
        <authorList>
            <person name="Zahm M."/>
            <person name="Roques C."/>
            <person name="Cabau C."/>
            <person name="Klopp C."/>
            <person name="Donnadieu C."/>
            <person name="Jouanno E."/>
            <person name="Lampietro C."/>
            <person name="Louis A."/>
            <person name="Herpin A."/>
            <person name="Echchiki A."/>
            <person name="Berthelot C."/>
            <person name="Parey E."/>
            <person name="Roest-Crollius H."/>
            <person name="Braasch I."/>
            <person name="Postlethwait J."/>
            <person name="Bobe J."/>
            <person name="Montfort J."/>
            <person name="Bouchez O."/>
            <person name="Begum T."/>
            <person name="Mejri S."/>
            <person name="Adams A."/>
            <person name="Chen W.-J."/>
            <person name="Guiguen Y."/>
        </authorList>
    </citation>
    <scope>NUCLEOTIDE SEQUENCE</scope>
    <source>
        <tissue evidence="1">Blood</tissue>
    </source>
</reference>
<evidence type="ECO:0000313" key="2">
    <source>
        <dbReference type="Proteomes" id="UP000829720"/>
    </source>
</evidence>